<dbReference type="EMBL" id="RBIE01000001">
    <property type="protein sequence ID" value="RKQ63529.1"/>
    <property type="molecule type" value="Genomic_DNA"/>
</dbReference>
<dbReference type="Gene3D" id="2.20.28.30">
    <property type="entry name" value="RNA polymerase ii, chain L"/>
    <property type="match status" value="1"/>
</dbReference>
<gene>
    <name evidence="1" type="ORF">C7457_0403</name>
</gene>
<organism evidence="1 2">
    <name type="scientific">Thermovibrio guaymasensis</name>
    <dbReference type="NCBI Taxonomy" id="240167"/>
    <lineage>
        <taxon>Bacteria</taxon>
        <taxon>Pseudomonadati</taxon>
        <taxon>Aquificota</taxon>
        <taxon>Aquificia</taxon>
        <taxon>Desulfurobacteriales</taxon>
        <taxon>Desulfurobacteriaceae</taxon>
        <taxon>Thermovibrio</taxon>
    </lineage>
</organism>
<dbReference type="Proteomes" id="UP000280881">
    <property type="component" value="Unassembled WGS sequence"/>
</dbReference>
<dbReference type="RefSeq" id="WP_121169773.1">
    <property type="nucleotide sequence ID" value="NZ_RBIE01000001.1"/>
</dbReference>
<sequence length="85" mass="9615">MEVIPKRKFKCLDCGHEFEEPFGKPRWMIKCPKCGSENVVRADVPQGWGRGWGYCRAGKGPGFGGRGWGRGRGRGWGRGWFGWRG</sequence>
<evidence type="ECO:0000313" key="2">
    <source>
        <dbReference type="Proteomes" id="UP000280881"/>
    </source>
</evidence>
<comment type="caution">
    <text evidence="1">The sequence shown here is derived from an EMBL/GenBank/DDBJ whole genome shotgun (WGS) entry which is preliminary data.</text>
</comment>
<keyword evidence="2" id="KW-1185">Reference proteome</keyword>
<evidence type="ECO:0000313" key="1">
    <source>
        <dbReference type="EMBL" id="RKQ63529.1"/>
    </source>
</evidence>
<dbReference type="AlphaFoldDB" id="A0A420W895"/>
<accession>A0A420W895</accession>
<reference evidence="1 2" key="1">
    <citation type="submission" date="2018-10" db="EMBL/GenBank/DDBJ databases">
        <title>Genomic Encyclopedia of Type Strains, Phase IV (KMG-IV): sequencing the most valuable type-strain genomes for metagenomic binning, comparative biology and taxonomic classification.</title>
        <authorList>
            <person name="Goeker M."/>
        </authorList>
    </citation>
    <scope>NUCLEOTIDE SEQUENCE [LARGE SCALE GENOMIC DNA]</scope>
    <source>
        <strain evidence="1 2">DSM 15521</strain>
    </source>
</reference>
<dbReference type="OrthoDB" id="280278at2"/>
<proteinExistence type="predicted"/>
<protein>
    <submittedName>
        <fullName evidence="1">Uncharacterized protein</fullName>
    </submittedName>
</protein>
<name>A0A420W895_9BACT</name>